<dbReference type="Proteomes" id="UP000594342">
    <property type="component" value="Unassembled WGS sequence"/>
</dbReference>
<keyword evidence="2" id="KW-0472">Membrane</keyword>
<keyword evidence="2" id="KW-0812">Transmembrane</keyword>
<evidence type="ECO:0000259" key="3">
    <source>
        <dbReference type="Pfam" id="PF23983"/>
    </source>
</evidence>
<feature type="region of interest" description="Disordered" evidence="1">
    <location>
        <begin position="41"/>
        <end position="104"/>
    </location>
</feature>
<evidence type="ECO:0000256" key="1">
    <source>
        <dbReference type="SAM" id="MobiDB-lite"/>
    </source>
</evidence>
<name>A0A5K0U9S7_9VIRU</name>
<feature type="region of interest" description="Disordered" evidence="1">
    <location>
        <begin position="164"/>
        <end position="187"/>
    </location>
</feature>
<comment type="caution">
    <text evidence="4">The sequence shown here is derived from an EMBL/GenBank/DDBJ whole genome shotgun (WGS) entry which is preliminary data.</text>
</comment>
<evidence type="ECO:0000313" key="5">
    <source>
        <dbReference type="Proteomes" id="UP000594342"/>
    </source>
</evidence>
<evidence type="ECO:0000313" key="4">
    <source>
        <dbReference type="EMBL" id="VBB18341.1"/>
    </source>
</evidence>
<dbReference type="Pfam" id="PF23983">
    <property type="entry name" value="P11_C"/>
    <property type="match status" value="1"/>
</dbReference>
<organism evidence="4 5">
    <name type="scientific">Yasminevirus sp. GU-2018</name>
    <dbReference type="NCBI Taxonomy" id="2420051"/>
    <lineage>
        <taxon>Viruses</taxon>
        <taxon>Varidnaviria</taxon>
        <taxon>Bamfordvirae</taxon>
        <taxon>Nucleocytoviricota</taxon>
        <taxon>Megaviricetes</taxon>
        <taxon>Imitervirales</taxon>
        <taxon>Mimiviridae</taxon>
        <taxon>Klosneuvirinae</taxon>
        <taxon>Yasminevirus</taxon>
        <taxon>Yasminevirus saudimassiliense</taxon>
    </lineage>
</organism>
<feature type="domain" description="Minor capsid protein P11 C-terminal conserved region" evidence="3">
    <location>
        <begin position="188"/>
        <end position="270"/>
    </location>
</feature>
<evidence type="ECO:0000256" key="2">
    <source>
        <dbReference type="SAM" id="Phobius"/>
    </source>
</evidence>
<proteinExistence type="predicted"/>
<accession>A0A5K0U9S7</accession>
<feature type="transmembrane region" description="Helical" evidence="2">
    <location>
        <begin position="6"/>
        <end position="25"/>
    </location>
</feature>
<reference evidence="4 5" key="1">
    <citation type="submission" date="2018-10" db="EMBL/GenBank/DDBJ databases">
        <authorList>
            <consortium name="IHU Genomes"/>
        </authorList>
    </citation>
    <scope>NUCLEOTIDE SEQUENCE [LARGE SCALE GENOMIC DNA]</scope>
    <source>
        <strain evidence="4 5">A1</strain>
    </source>
</reference>
<keyword evidence="2" id="KW-1133">Transmembrane helix</keyword>
<dbReference type="EMBL" id="UPSH01000001">
    <property type="protein sequence ID" value="VBB18341.1"/>
    <property type="molecule type" value="Genomic_DNA"/>
</dbReference>
<protein>
    <recommendedName>
        <fullName evidence="3">Minor capsid protein P11 C-terminal conserved region domain-containing protein</fullName>
    </recommendedName>
</protein>
<keyword evidence="5" id="KW-1185">Reference proteome</keyword>
<sequence length="271" mass="30248">MPSSDNTSIVLILGSILLLSLFYIFSGQPIHNEGALQTKRAVNGGRSSEQEQEYDSESEVSDNASDESSDVSEDSEESQRAEKPDVRPTVNRRQADADDSVDSSLEIIRERAMGLNGPYYRRKNGNKYKHNSYRALGAGTDLKQVDRQFRVADVTKNYTDRFVPVDESDGQQAPVNIKNNKGTGTNKHDVNAFLPQQKEKDWFETIETVDVKNSHLINIYRPIGANTIGSSHKGAIYDLRGLDKAVCPKFVVSPWMQSSWEPDRSSKSLCA</sequence>
<feature type="compositionally biased region" description="Acidic residues" evidence="1">
    <location>
        <begin position="50"/>
        <end position="76"/>
    </location>
</feature>
<gene>
    <name evidence="4" type="ORF">YASMINEVIRUS_804</name>
</gene>
<feature type="compositionally biased region" description="Basic and acidic residues" evidence="1">
    <location>
        <begin position="77"/>
        <end position="86"/>
    </location>
</feature>
<dbReference type="InterPro" id="IPR055730">
    <property type="entry name" value="P11_C"/>
</dbReference>